<gene>
    <name evidence="3" type="ORF">DSM3645_24295</name>
</gene>
<feature type="transmembrane region" description="Helical" evidence="1">
    <location>
        <begin position="25"/>
        <end position="43"/>
    </location>
</feature>
<dbReference type="GO" id="GO:0003677">
    <property type="term" value="F:DNA binding"/>
    <property type="evidence" value="ECO:0007669"/>
    <property type="project" value="InterPro"/>
</dbReference>
<dbReference type="InterPro" id="IPR003583">
    <property type="entry name" value="Hlx-hairpin-Hlx_DNA-bd_motif"/>
</dbReference>
<keyword evidence="1" id="KW-1133">Transmembrane helix</keyword>
<dbReference type="GO" id="GO:0006281">
    <property type="term" value="P:DNA repair"/>
    <property type="evidence" value="ECO:0007669"/>
    <property type="project" value="InterPro"/>
</dbReference>
<dbReference type="Pfam" id="PF12836">
    <property type="entry name" value="HHH_3"/>
    <property type="match status" value="1"/>
</dbReference>
<accession>A3ZUV0</accession>
<comment type="caution">
    <text evidence="3">The sequence shown here is derived from an EMBL/GenBank/DDBJ whole genome shotgun (WGS) entry which is preliminary data.</text>
</comment>
<dbReference type="eggNOG" id="COG1555">
    <property type="taxonomic scope" value="Bacteria"/>
</dbReference>
<dbReference type="Gene3D" id="1.10.150.320">
    <property type="entry name" value="Photosystem II 12 kDa extrinsic protein"/>
    <property type="match status" value="1"/>
</dbReference>
<evidence type="ECO:0000313" key="4">
    <source>
        <dbReference type="Proteomes" id="UP000004358"/>
    </source>
</evidence>
<dbReference type="GO" id="GO:0015627">
    <property type="term" value="C:type II protein secretion system complex"/>
    <property type="evidence" value="ECO:0007669"/>
    <property type="project" value="TreeGrafter"/>
</dbReference>
<protein>
    <submittedName>
        <fullName evidence="3">Competence protein ComEA-related protein</fullName>
    </submittedName>
</protein>
<dbReference type="PANTHER" id="PTHR21180">
    <property type="entry name" value="ENDONUCLEASE/EXONUCLEASE/PHOSPHATASE FAMILY DOMAIN-CONTAINING PROTEIN 1"/>
    <property type="match status" value="1"/>
</dbReference>
<evidence type="ECO:0000256" key="1">
    <source>
        <dbReference type="SAM" id="Phobius"/>
    </source>
</evidence>
<feature type="domain" description="Helix-hairpin-helix DNA-binding motif class 1" evidence="2">
    <location>
        <begin position="75"/>
        <end position="94"/>
    </location>
</feature>
<feature type="domain" description="Helix-hairpin-helix DNA-binding motif class 1" evidence="2">
    <location>
        <begin position="105"/>
        <end position="124"/>
    </location>
</feature>
<dbReference type="Proteomes" id="UP000004358">
    <property type="component" value="Unassembled WGS sequence"/>
</dbReference>
<dbReference type="AlphaFoldDB" id="A3ZUV0"/>
<dbReference type="PANTHER" id="PTHR21180:SF32">
    <property type="entry name" value="ENDONUCLEASE_EXONUCLEASE_PHOSPHATASE FAMILY DOMAIN-CONTAINING PROTEIN 1"/>
    <property type="match status" value="1"/>
</dbReference>
<reference evidence="3 4" key="1">
    <citation type="submission" date="2006-02" db="EMBL/GenBank/DDBJ databases">
        <authorList>
            <person name="Amann R."/>
            <person name="Ferriera S."/>
            <person name="Johnson J."/>
            <person name="Kravitz S."/>
            <person name="Halpern A."/>
            <person name="Remington K."/>
            <person name="Beeson K."/>
            <person name="Tran B."/>
            <person name="Rogers Y.-H."/>
            <person name="Friedman R."/>
            <person name="Venter J.C."/>
        </authorList>
    </citation>
    <scope>NUCLEOTIDE SEQUENCE [LARGE SCALE GENOMIC DNA]</scope>
    <source>
        <strain evidence="3 4">DSM 3645</strain>
    </source>
</reference>
<dbReference type="InterPro" id="IPR051675">
    <property type="entry name" value="Endo/Exo/Phosphatase_dom_1"/>
</dbReference>
<dbReference type="SMART" id="SM00278">
    <property type="entry name" value="HhH1"/>
    <property type="match status" value="2"/>
</dbReference>
<dbReference type="GO" id="GO:0015628">
    <property type="term" value="P:protein secretion by the type II secretion system"/>
    <property type="evidence" value="ECO:0007669"/>
    <property type="project" value="TreeGrafter"/>
</dbReference>
<evidence type="ECO:0000259" key="2">
    <source>
        <dbReference type="SMART" id="SM00278"/>
    </source>
</evidence>
<evidence type="ECO:0000313" key="3">
    <source>
        <dbReference type="EMBL" id="EAQ79686.1"/>
    </source>
</evidence>
<keyword evidence="1" id="KW-0472">Membrane</keyword>
<sequence>MTPPNPPPPRSDRRMRWTLRRGDQLAVVIVLLLLTVGASIYAWRDQNRRTHWIDIEQVEPQPAAYIVDINQADWPELTQLPGIGETLARRIIESRETLGPFLDHNDLQRVRGIGPRTLERLRPYLLPTADVENIAGDSLTLQEAGS</sequence>
<proteinExistence type="predicted"/>
<dbReference type="STRING" id="314230.DSM3645_24295"/>
<organism evidence="3 4">
    <name type="scientific">Blastopirellula marina DSM 3645</name>
    <dbReference type="NCBI Taxonomy" id="314230"/>
    <lineage>
        <taxon>Bacteria</taxon>
        <taxon>Pseudomonadati</taxon>
        <taxon>Planctomycetota</taxon>
        <taxon>Planctomycetia</taxon>
        <taxon>Pirellulales</taxon>
        <taxon>Pirellulaceae</taxon>
        <taxon>Blastopirellula</taxon>
    </lineage>
</organism>
<dbReference type="SUPFAM" id="SSF47781">
    <property type="entry name" value="RuvA domain 2-like"/>
    <property type="match status" value="1"/>
</dbReference>
<dbReference type="EMBL" id="AANZ01000013">
    <property type="protein sequence ID" value="EAQ79686.1"/>
    <property type="molecule type" value="Genomic_DNA"/>
</dbReference>
<keyword evidence="1" id="KW-0812">Transmembrane</keyword>
<dbReference type="InterPro" id="IPR010994">
    <property type="entry name" value="RuvA_2-like"/>
</dbReference>
<name>A3ZUV0_9BACT</name>
<dbReference type="HOGENOM" id="CLU_1773794_0_0_0"/>